<dbReference type="Gene3D" id="3.30.2400.10">
    <property type="entry name" value="Major capsid protein gp5"/>
    <property type="match status" value="1"/>
</dbReference>
<dbReference type="Proteomes" id="UP000242008">
    <property type="component" value="Unassembled WGS sequence"/>
</dbReference>
<organism evidence="3 4">
    <name type="scientific">Staphylococcus chromogenes</name>
    <name type="common">Staphylococcus hyicus subsp. chromogenes</name>
    <dbReference type="NCBI Taxonomy" id="46126"/>
    <lineage>
        <taxon>Bacteria</taxon>
        <taxon>Bacillati</taxon>
        <taxon>Bacillota</taxon>
        <taxon>Bacilli</taxon>
        <taxon>Bacillales</taxon>
        <taxon>Staphylococcaceae</taxon>
        <taxon>Staphylococcus</taxon>
    </lineage>
</organism>
<evidence type="ECO:0000256" key="1">
    <source>
        <dbReference type="ARBA" id="ARBA00004328"/>
    </source>
</evidence>
<feature type="domain" description="Phage capsid-like C-terminal" evidence="2">
    <location>
        <begin position="20"/>
        <end position="301"/>
    </location>
</feature>
<dbReference type="EMBL" id="PZAO01000028">
    <property type="protein sequence ID" value="PTG68528.1"/>
    <property type="molecule type" value="Genomic_DNA"/>
</dbReference>
<evidence type="ECO:0000313" key="3">
    <source>
        <dbReference type="EMBL" id="PTG68528.1"/>
    </source>
</evidence>
<comment type="subcellular location">
    <subcellularLocation>
        <location evidence="1">Virion</location>
    </subcellularLocation>
</comment>
<dbReference type="InterPro" id="IPR024455">
    <property type="entry name" value="Phage_capsid"/>
</dbReference>
<dbReference type="SUPFAM" id="SSF56563">
    <property type="entry name" value="Major capsid protein gp5"/>
    <property type="match status" value="1"/>
</dbReference>
<comment type="caution">
    <text evidence="3">The sequence shown here is derived from an EMBL/GenBank/DDBJ whole genome shotgun (WGS) entry which is preliminary data.</text>
</comment>
<name>A0ABX5I7N1_STACR</name>
<accession>A0ABX5I7N1</accession>
<dbReference type="NCBIfam" id="TIGR01554">
    <property type="entry name" value="major_cap_HK97"/>
    <property type="match status" value="1"/>
</dbReference>
<dbReference type="Pfam" id="PF05065">
    <property type="entry name" value="Phage_capsid"/>
    <property type="match status" value="1"/>
</dbReference>
<evidence type="ECO:0000313" key="4">
    <source>
        <dbReference type="Proteomes" id="UP000242008"/>
    </source>
</evidence>
<sequence>MATPTYTPANVILSDFKNGVIPAEQGSLIMKEVMANSAIMKLAKNEPMTAQKKKFTYLAKGVGAYWVSETERIETSKPEYAQAEMEAKKIGVIIPLSKEFLKWTAKDFFNEVKPLIAEAFYKAFDQAVIFGTKSPYNTSTSGKPLVTGAEEKGNVVTDTNDLYVDLSALMATIEDEELDPNGVLTTRSFRSKMRNALDANKHPLFDANGNEIMGLPLSYTGADVFDKKQSLALMGDWDYARYGILQGIEYAISEDATLTTLQASDASGQPVSLFERDMFALRATMHIAYMNVKPEAFATLKPKDVGSGLGDE</sequence>
<reference evidence="3 4" key="1">
    <citation type="journal article" date="2016" name="Front. Microbiol.">
        <title>Comprehensive Phylogenetic Analysis of Bovine Non-aureus Staphylococci Species Based on Whole-Genome Sequencing.</title>
        <authorList>
            <person name="Naushad S."/>
            <person name="Barkema H.W."/>
            <person name="Luby C."/>
            <person name="Condas L.A."/>
            <person name="Nobrega D.B."/>
            <person name="Carson D.A."/>
            <person name="De Buck J."/>
        </authorList>
    </citation>
    <scope>NUCLEOTIDE SEQUENCE [LARGE SCALE GENOMIC DNA]</scope>
    <source>
        <strain evidence="3 4">SNUC 1363</strain>
    </source>
</reference>
<dbReference type="Gene3D" id="3.30.2320.10">
    <property type="entry name" value="hypothetical protein PF0899 domain"/>
    <property type="match status" value="1"/>
</dbReference>
<gene>
    <name evidence="3" type="ORF">BU676_10065</name>
</gene>
<evidence type="ECO:0000259" key="2">
    <source>
        <dbReference type="Pfam" id="PF05065"/>
    </source>
</evidence>
<proteinExistence type="predicted"/>
<dbReference type="RefSeq" id="WP_105967250.1">
    <property type="nucleotide sequence ID" value="NZ_MRZC01000002.1"/>
</dbReference>
<keyword evidence="4" id="KW-1185">Reference proteome</keyword>
<dbReference type="InterPro" id="IPR054612">
    <property type="entry name" value="Phage_capsid-like_C"/>
</dbReference>
<protein>
    <submittedName>
        <fullName evidence="3">Phage major capsid protein</fullName>
    </submittedName>
</protein>